<comment type="caution">
    <text evidence="2">The sequence shown here is derived from an EMBL/GenBank/DDBJ whole genome shotgun (WGS) entry which is preliminary data.</text>
</comment>
<dbReference type="AlphaFoldDB" id="A0A511ZFD0"/>
<organism evidence="2 3">
    <name type="scientific">Oceanobacillus sojae</name>
    <dbReference type="NCBI Taxonomy" id="582851"/>
    <lineage>
        <taxon>Bacteria</taxon>
        <taxon>Bacillati</taxon>
        <taxon>Bacillota</taxon>
        <taxon>Bacilli</taxon>
        <taxon>Bacillales</taxon>
        <taxon>Bacillaceae</taxon>
        <taxon>Oceanobacillus</taxon>
    </lineage>
</organism>
<sequence>MSVIREEHLLMEDGVGCLTVVDINAQNQSWSGSGDETGSCEAGTRSNRFAEQDGEFVPSP</sequence>
<name>A0A511ZFD0_9BACI</name>
<accession>A0A511ZFD0</accession>
<reference evidence="2 3" key="1">
    <citation type="submission" date="2019-07" db="EMBL/GenBank/DDBJ databases">
        <title>Whole genome shotgun sequence of Oceanobacillus sojae NBRC 105379.</title>
        <authorList>
            <person name="Hosoyama A."/>
            <person name="Uohara A."/>
            <person name="Ohji S."/>
            <person name="Ichikawa N."/>
        </authorList>
    </citation>
    <scope>NUCLEOTIDE SEQUENCE [LARGE SCALE GENOMIC DNA]</scope>
    <source>
        <strain evidence="2 3">NBRC 105379</strain>
    </source>
</reference>
<evidence type="ECO:0000256" key="1">
    <source>
        <dbReference type="SAM" id="MobiDB-lite"/>
    </source>
</evidence>
<gene>
    <name evidence="2" type="ORF">OSO01_08910</name>
</gene>
<protein>
    <submittedName>
        <fullName evidence="2">Uncharacterized protein</fullName>
    </submittedName>
</protein>
<keyword evidence="3" id="KW-1185">Reference proteome</keyword>
<feature type="region of interest" description="Disordered" evidence="1">
    <location>
        <begin position="26"/>
        <end position="60"/>
    </location>
</feature>
<proteinExistence type="predicted"/>
<evidence type="ECO:0000313" key="2">
    <source>
        <dbReference type="EMBL" id="GEN86152.1"/>
    </source>
</evidence>
<evidence type="ECO:0000313" key="3">
    <source>
        <dbReference type="Proteomes" id="UP000321558"/>
    </source>
</evidence>
<dbReference type="RefSeq" id="WP_198048612.1">
    <property type="nucleotide sequence ID" value="NZ_BJYM01000003.1"/>
</dbReference>
<feature type="compositionally biased region" description="Polar residues" evidence="1">
    <location>
        <begin position="26"/>
        <end position="36"/>
    </location>
</feature>
<dbReference type="Proteomes" id="UP000321558">
    <property type="component" value="Unassembled WGS sequence"/>
</dbReference>
<dbReference type="EMBL" id="BJYM01000003">
    <property type="protein sequence ID" value="GEN86152.1"/>
    <property type="molecule type" value="Genomic_DNA"/>
</dbReference>